<feature type="domain" description="Protein kinase" evidence="8">
    <location>
        <begin position="508"/>
        <end position="970"/>
    </location>
</feature>
<keyword evidence="10" id="KW-1185">Reference proteome</keyword>
<evidence type="ECO:0000256" key="1">
    <source>
        <dbReference type="ARBA" id="ARBA00012513"/>
    </source>
</evidence>
<reference evidence="9 10" key="1">
    <citation type="journal article" date="2023" name="BMC Biotechnol.">
        <title>Vitis rotundifolia cv Carlos genome sequencing.</title>
        <authorList>
            <person name="Huff M."/>
            <person name="Hulse-Kemp A."/>
            <person name="Scheffler B."/>
            <person name="Youngblood R."/>
            <person name="Simpson S."/>
            <person name="Babiker E."/>
            <person name="Staton M."/>
        </authorList>
    </citation>
    <scope>NUCLEOTIDE SEQUENCE [LARGE SCALE GENOMIC DNA]</scope>
    <source>
        <tissue evidence="9">Leaf</tissue>
    </source>
</reference>
<dbReference type="PROSITE" id="PS50011">
    <property type="entry name" value="PROTEIN_KINASE_DOM"/>
    <property type="match status" value="1"/>
</dbReference>
<dbReference type="GO" id="GO:0044773">
    <property type="term" value="P:mitotic DNA damage checkpoint signaling"/>
    <property type="evidence" value="ECO:0007669"/>
    <property type="project" value="TreeGrafter"/>
</dbReference>
<keyword evidence="4" id="KW-0547">Nucleotide-binding</keyword>
<name>A0AA38Z1A3_VITRO</name>
<dbReference type="GO" id="GO:0005524">
    <property type="term" value="F:ATP binding"/>
    <property type="evidence" value="ECO:0007669"/>
    <property type="project" value="UniProtKB-KW"/>
</dbReference>
<protein>
    <recommendedName>
        <fullName evidence="1">non-specific serine/threonine protein kinase</fullName>
        <ecNumber evidence="1">2.7.11.1</ecNumber>
    </recommendedName>
</protein>
<keyword evidence="2" id="KW-0723">Serine/threonine-protein kinase</keyword>
<evidence type="ECO:0000259" key="8">
    <source>
        <dbReference type="PROSITE" id="PS50011"/>
    </source>
</evidence>
<feature type="region of interest" description="Disordered" evidence="7">
    <location>
        <begin position="660"/>
        <end position="679"/>
    </location>
</feature>
<evidence type="ECO:0000256" key="5">
    <source>
        <dbReference type="ARBA" id="ARBA00022777"/>
    </source>
</evidence>
<organism evidence="9 10">
    <name type="scientific">Vitis rotundifolia</name>
    <name type="common">Muscadine grape</name>
    <dbReference type="NCBI Taxonomy" id="103349"/>
    <lineage>
        <taxon>Eukaryota</taxon>
        <taxon>Viridiplantae</taxon>
        <taxon>Streptophyta</taxon>
        <taxon>Embryophyta</taxon>
        <taxon>Tracheophyta</taxon>
        <taxon>Spermatophyta</taxon>
        <taxon>Magnoliopsida</taxon>
        <taxon>eudicotyledons</taxon>
        <taxon>Gunneridae</taxon>
        <taxon>Pentapetalae</taxon>
        <taxon>rosids</taxon>
        <taxon>Vitales</taxon>
        <taxon>Vitaceae</taxon>
        <taxon>Viteae</taxon>
        <taxon>Vitis</taxon>
    </lineage>
</organism>
<evidence type="ECO:0000256" key="2">
    <source>
        <dbReference type="ARBA" id="ARBA00022527"/>
    </source>
</evidence>
<evidence type="ECO:0000256" key="4">
    <source>
        <dbReference type="ARBA" id="ARBA00022741"/>
    </source>
</evidence>
<evidence type="ECO:0000313" key="9">
    <source>
        <dbReference type="EMBL" id="KAJ9680538.1"/>
    </source>
</evidence>
<dbReference type="PANTHER" id="PTHR44167">
    <property type="entry name" value="OVARIAN-SPECIFIC SERINE/THREONINE-PROTEIN KINASE LOK-RELATED"/>
    <property type="match status" value="1"/>
</dbReference>
<dbReference type="SUPFAM" id="SSF56112">
    <property type="entry name" value="Protein kinase-like (PK-like)"/>
    <property type="match status" value="1"/>
</dbReference>
<sequence>MAGLYLTNTEHCTVTAEDREKAWHILAILLSIGRPVRPEELALKCEFLGASPELVRFLCTVPSSPLLLMENGLVTASAPAVLQIGRRICTLKRSWNGDVKTYFRKRKGSTVDSMLWSLSKKRLNLPSEKVDGVESVAGEGSRNLLQDPNGGQNNFPKGSISKAESEISSGSSWWLGENAITVTKNMNFLPVDLPSSEWNSQILNEELAATPLLLDSNTENSIFSIKDVDHVDGKHENGTNGTICKDLMCSEHTSKCLNNIFITETDLNIPKLIQEERVLACKSGMGSALLMSKFGNAVSCKEAHHIELRNDSGVTATFCLKVDKQNTASAVKAGMSYIHSCEAPMQLVKDTRTQVEIKEDASSNSGTSKEEKKNLDLLEEAAKNDQVLSKDSELQNPINIVNMEREQIKKVENHGMFPSDEGFSAQEHPTKSFVNLKAAQKIVLPSQSRVLLESNSPRLSDQCNISQKVISMRQKIKQSHKNNMHAKENISAPEDMLEKKKLPHFESFVIEEEEGSGGYGTVYRAQRKDNGKQVALKCPHANAQTRYVYNELKMLERFGGRNFIIKYEGSFKGKTGECFVLEHVEHDRPEVLKREIDVFQLQWYGYCMFKALAYLHRQGVVHRDVKPGNFLFSRKLNKGYLIDFNLALDLQRKYASGSKSKSSFEVPLPLSKSSPSTKDKKFMRGKYEGIVGPKATLEPNNMKKMANADPLKTHPDFGGRNIFRSQGADGSGITSTKDVTSTRTPSAERLREPLPSLGRKELISLAQHAMQGPNQDAINIPASQRKRVAAPGKVDEKIVYLSPMPLHSMGVAVTGAGLMRSKGDGKHKKEGPCVGTKGFRAPEVLFRSLHQGSKVDIWSAGVTLLYLMVGRSPFVGDPKQNIKDIMKLRGSEDLWEVAKLHNCESSFPVELFDIQFLPSVELKHWCKLNTKRPEFFKLIPRSLFDLVDKCLTVNPRLRISAEEALRHEFFAPCHESLRKQRMLRRGPRLESGDYRSGHLEHGNSQVSLDL</sequence>
<keyword evidence="6" id="KW-0067">ATP-binding</keyword>
<dbReference type="InterPro" id="IPR000719">
    <property type="entry name" value="Prot_kinase_dom"/>
</dbReference>
<feature type="compositionally biased region" description="Low complexity" evidence="7">
    <location>
        <begin position="667"/>
        <end position="676"/>
    </location>
</feature>
<dbReference type="FunFam" id="1.10.510.10:FF:001893">
    <property type="entry name" value="Probable serine/threonine-protein kinase DDB_G0291918"/>
    <property type="match status" value="1"/>
</dbReference>
<dbReference type="FunFam" id="1.10.510.10:FF:001725">
    <property type="entry name" value="Kinase like protein"/>
    <property type="match status" value="1"/>
</dbReference>
<feature type="region of interest" description="Disordered" evidence="7">
    <location>
        <begin position="724"/>
        <end position="748"/>
    </location>
</feature>
<feature type="compositionally biased region" description="Polar residues" evidence="7">
    <location>
        <begin position="732"/>
        <end position="745"/>
    </location>
</feature>
<dbReference type="SMART" id="SM00220">
    <property type="entry name" value="S_TKc"/>
    <property type="match status" value="1"/>
</dbReference>
<gene>
    <name evidence="9" type="ORF">PVL29_019762</name>
</gene>
<dbReference type="AlphaFoldDB" id="A0AA38Z1A3"/>
<dbReference type="Proteomes" id="UP001168098">
    <property type="component" value="Unassembled WGS sequence"/>
</dbReference>
<keyword evidence="5" id="KW-0418">Kinase</keyword>
<dbReference type="InterPro" id="IPR011009">
    <property type="entry name" value="Kinase-like_dom_sf"/>
</dbReference>
<dbReference type="PANTHER" id="PTHR44167:SF23">
    <property type="entry name" value="CDC7 KINASE, ISOFORM A-RELATED"/>
    <property type="match status" value="1"/>
</dbReference>
<dbReference type="InterPro" id="IPR008271">
    <property type="entry name" value="Ser/Thr_kinase_AS"/>
</dbReference>
<dbReference type="EC" id="2.7.11.1" evidence="1"/>
<comment type="caution">
    <text evidence="9">The sequence shown here is derived from an EMBL/GenBank/DDBJ whole genome shotgun (WGS) entry which is preliminary data.</text>
</comment>
<evidence type="ECO:0000256" key="6">
    <source>
        <dbReference type="ARBA" id="ARBA00022840"/>
    </source>
</evidence>
<dbReference type="PROSITE" id="PS00108">
    <property type="entry name" value="PROTEIN_KINASE_ST"/>
    <property type="match status" value="1"/>
</dbReference>
<proteinExistence type="predicted"/>
<evidence type="ECO:0000256" key="3">
    <source>
        <dbReference type="ARBA" id="ARBA00022679"/>
    </source>
</evidence>
<feature type="region of interest" description="Disordered" evidence="7">
    <location>
        <begin position="140"/>
        <end position="162"/>
    </location>
</feature>
<feature type="compositionally biased region" description="Basic and acidic residues" evidence="7">
    <location>
        <begin position="988"/>
        <end position="1001"/>
    </location>
</feature>
<evidence type="ECO:0000313" key="10">
    <source>
        <dbReference type="Proteomes" id="UP001168098"/>
    </source>
</evidence>
<dbReference type="EMBL" id="JARBHA010000015">
    <property type="protein sequence ID" value="KAJ9680538.1"/>
    <property type="molecule type" value="Genomic_DNA"/>
</dbReference>
<dbReference type="Pfam" id="PF00069">
    <property type="entry name" value="Pkinase"/>
    <property type="match status" value="2"/>
</dbReference>
<dbReference type="Gene3D" id="1.10.510.10">
    <property type="entry name" value="Transferase(Phosphotransferase) domain 1"/>
    <property type="match status" value="2"/>
</dbReference>
<dbReference type="GO" id="GO:0004674">
    <property type="term" value="F:protein serine/threonine kinase activity"/>
    <property type="evidence" value="ECO:0007669"/>
    <property type="project" value="UniProtKB-KW"/>
</dbReference>
<feature type="compositionally biased region" description="Polar residues" evidence="7">
    <location>
        <begin position="143"/>
        <end position="156"/>
    </location>
</feature>
<accession>A0AA38Z1A3</accession>
<dbReference type="GO" id="GO:0005634">
    <property type="term" value="C:nucleus"/>
    <property type="evidence" value="ECO:0007669"/>
    <property type="project" value="TreeGrafter"/>
</dbReference>
<evidence type="ECO:0000256" key="7">
    <source>
        <dbReference type="SAM" id="MobiDB-lite"/>
    </source>
</evidence>
<feature type="region of interest" description="Disordered" evidence="7">
    <location>
        <begin position="988"/>
        <end position="1010"/>
    </location>
</feature>
<keyword evidence="3" id="KW-0808">Transferase</keyword>